<evidence type="ECO:0000313" key="6">
    <source>
        <dbReference type="Proteomes" id="UP001623232"/>
    </source>
</evidence>
<protein>
    <submittedName>
        <fullName evidence="5">AraC family transcriptional regulator</fullName>
    </submittedName>
</protein>
<dbReference type="SUPFAM" id="SSF46689">
    <property type="entry name" value="Homeodomain-like"/>
    <property type="match status" value="1"/>
</dbReference>
<evidence type="ECO:0000259" key="4">
    <source>
        <dbReference type="PROSITE" id="PS01124"/>
    </source>
</evidence>
<evidence type="ECO:0000256" key="3">
    <source>
        <dbReference type="ARBA" id="ARBA00023163"/>
    </source>
</evidence>
<dbReference type="Gene3D" id="1.10.10.60">
    <property type="entry name" value="Homeodomain-like"/>
    <property type="match status" value="2"/>
</dbReference>
<feature type="domain" description="HTH araC/xylS-type" evidence="4">
    <location>
        <begin position="199"/>
        <end position="300"/>
    </location>
</feature>
<dbReference type="RefSeq" id="WP_406645808.1">
    <property type="nucleotide sequence ID" value="NZ_CP123584.1"/>
</dbReference>
<dbReference type="EMBL" id="CP123584">
    <property type="protein sequence ID" value="WZK88422.1"/>
    <property type="molecule type" value="Genomic_DNA"/>
</dbReference>
<organism evidence="5 6">
    <name type="scientific">Aliisedimentitalea scapharcae</name>
    <dbReference type="NCBI Taxonomy" id="1524259"/>
    <lineage>
        <taxon>Bacteria</taxon>
        <taxon>Pseudomonadati</taxon>
        <taxon>Pseudomonadota</taxon>
        <taxon>Alphaproteobacteria</taxon>
        <taxon>Rhodobacterales</taxon>
        <taxon>Roseobacteraceae</taxon>
        <taxon>Aliisedimentitalea</taxon>
    </lineage>
</organism>
<keyword evidence="6" id="KW-1185">Reference proteome</keyword>
<dbReference type="InterPro" id="IPR011051">
    <property type="entry name" value="RmlC_Cupin_sf"/>
</dbReference>
<dbReference type="InterPro" id="IPR018062">
    <property type="entry name" value="HTH_AraC-typ_CS"/>
</dbReference>
<evidence type="ECO:0000313" key="5">
    <source>
        <dbReference type="EMBL" id="WZK88422.1"/>
    </source>
</evidence>
<dbReference type="InterPro" id="IPR018060">
    <property type="entry name" value="HTH_AraC"/>
</dbReference>
<dbReference type="PROSITE" id="PS00041">
    <property type="entry name" value="HTH_ARAC_FAMILY_1"/>
    <property type="match status" value="1"/>
</dbReference>
<gene>
    <name evidence="5" type="ORF">QEZ52_17735</name>
</gene>
<dbReference type="InterPro" id="IPR009057">
    <property type="entry name" value="Homeodomain-like_sf"/>
</dbReference>
<accession>A0ABZ2XR78</accession>
<dbReference type="InterPro" id="IPR032783">
    <property type="entry name" value="AraC_lig"/>
</dbReference>
<dbReference type="PANTHER" id="PTHR46796">
    <property type="entry name" value="HTH-TYPE TRANSCRIPTIONAL ACTIVATOR RHAS-RELATED"/>
    <property type="match status" value="1"/>
</dbReference>
<evidence type="ECO:0000256" key="1">
    <source>
        <dbReference type="ARBA" id="ARBA00023015"/>
    </source>
</evidence>
<dbReference type="PANTHER" id="PTHR46796:SF7">
    <property type="entry name" value="ARAC FAMILY TRANSCRIPTIONAL REGULATOR"/>
    <property type="match status" value="1"/>
</dbReference>
<keyword evidence="1" id="KW-0805">Transcription regulation</keyword>
<dbReference type="Pfam" id="PF12852">
    <property type="entry name" value="Cupin_6"/>
    <property type="match status" value="1"/>
</dbReference>
<sequence>MDTDFILDRMQIDAAPFALCELNGRCDLGLGQDSTATLHYVLAGEGEIVIPGQKTLPVARGSVVVIPALRSHVLRSFGTRVQPVPECQPAGLNLVHLVHGSAAQSPEGGMVALCAHITLSLRDLGNVVDLVREPIVDDVIRNPDLAAPVEQILSEIAEPKLGSRAMIRALLLQAMIGLMRHHMEQAGAGMSWMMALRDARLWPVLAAMLERPGQEHSLDSLATLSGMSRSSLAQRFADAYGAGPMELLRDLRMQKAADLLRNSEMPVKRISAEVGFQSRTAFSRAFVAATGQSPRSFRSQSQD</sequence>
<reference evidence="5 6" key="1">
    <citation type="submission" date="2023-04" db="EMBL/GenBank/DDBJ databases">
        <title>Complete genome sequence of Alisedimentitalea scapharcae.</title>
        <authorList>
            <person name="Rong J.-C."/>
            <person name="Yi M.-L."/>
            <person name="Zhao Q."/>
        </authorList>
    </citation>
    <scope>NUCLEOTIDE SEQUENCE [LARGE SCALE GENOMIC DNA]</scope>
    <source>
        <strain evidence="5 6">KCTC 42119</strain>
    </source>
</reference>
<keyword evidence="2" id="KW-0238">DNA-binding</keyword>
<dbReference type="PROSITE" id="PS01124">
    <property type="entry name" value="HTH_ARAC_FAMILY_2"/>
    <property type="match status" value="1"/>
</dbReference>
<dbReference type="InterPro" id="IPR050204">
    <property type="entry name" value="AraC_XylS_family_regulators"/>
</dbReference>
<proteinExistence type="predicted"/>
<dbReference type="SMART" id="SM00342">
    <property type="entry name" value="HTH_ARAC"/>
    <property type="match status" value="1"/>
</dbReference>
<evidence type="ECO:0000256" key="2">
    <source>
        <dbReference type="ARBA" id="ARBA00023125"/>
    </source>
</evidence>
<dbReference type="SUPFAM" id="SSF51182">
    <property type="entry name" value="RmlC-like cupins"/>
    <property type="match status" value="1"/>
</dbReference>
<dbReference type="Proteomes" id="UP001623232">
    <property type="component" value="Chromosome"/>
</dbReference>
<name>A0ABZ2XR78_9RHOB</name>
<dbReference type="Pfam" id="PF12833">
    <property type="entry name" value="HTH_18"/>
    <property type="match status" value="1"/>
</dbReference>
<keyword evidence="3" id="KW-0804">Transcription</keyword>